<dbReference type="SUPFAM" id="SSF53822">
    <property type="entry name" value="Periplasmic binding protein-like I"/>
    <property type="match status" value="1"/>
</dbReference>
<keyword evidence="7" id="KW-1185">Reference proteome</keyword>
<keyword evidence="1" id="KW-0678">Repressor</keyword>
<dbReference type="GO" id="GO:0000976">
    <property type="term" value="F:transcription cis-regulatory region binding"/>
    <property type="evidence" value="ECO:0007669"/>
    <property type="project" value="TreeGrafter"/>
</dbReference>
<proteinExistence type="predicted"/>
<dbReference type="PANTHER" id="PTHR30146:SF148">
    <property type="entry name" value="HTH-TYPE TRANSCRIPTIONAL REPRESSOR PURR-RELATED"/>
    <property type="match status" value="1"/>
</dbReference>
<evidence type="ECO:0000313" key="7">
    <source>
        <dbReference type="Proteomes" id="UP000245959"/>
    </source>
</evidence>
<keyword evidence="2" id="KW-0805">Transcription regulation</keyword>
<organism evidence="6 7">
    <name type="scientific">Victivallis vadensis</name>
    <dbReference type="NCBI Taxonomy" id="172901"/>
    <lineage>
        <taxon>Bacteria</taxon>
        <taxon>Pseudomonadati</taxon>
        <taxon>Lentisphaerota</taxon>
        <taxon>Lentisphaeria</taxon>
        <taxon>Victivallales</taxon>
        <taxon>Victivallaceae</taxon>
        <taxon>Victivallis</taxon>
    </lineage>
</organism>
<gene>
    <name evidence="6" type="ORF">C8D82_12753</name>
</gene>
<dbReference type="CDD" id="cd01392">
    <property type="entry name" value="HTH_LacI"/>
    <property type="match status" value="1"/>
</dbReference>
<reference evidence="6 7" key="1">
    <citation type="submission" date="2018-04" db="EMBL/GenBank/DDBJ databases">
        <title>Genomic Encyclopedia of Type Strains, Phase IV (KMG-IV): sequencing the most valuable type-strain genomes for metagenomic binning, comparative biology and taxonomic classification.</title>
        <authorList>
            <person name="Goeker M."/>
        </authorList>
    </citation>
    <scope>NUCLEOTIDE SEQUENCE [LARGE SCALE GENOMIC DNA]</scope>
    <source>
        <strain evidence="6 7">DSM 14823</strain>
    </source>
</reference>
<feature type="domain" description="HTH lacI-type" evidence="5">
    <location>
        <begin position="15"/>
        <end position="67"/>
    </location>
</feature>
<dbReference type="Gene3D" id="3.40.50.2300">
    <property type="match status" value="2"/>
</dbReference>
<dbReference type="InterPro" id="IPR010982">
    <property type="entry name" value="Lambda_DNA-bd_dom_sf"/>
</dbReference>
<evidence type="ECO:0000259" key="5">
    <source>
        <dbReference type="PROSITE" id="PS50932"/>
    </source>
</evidence>
<dbReference type="InterPro" id="IPR000843">
    <property type="entry name" value="HTH_LacI"/>
</dbReference>
<evidence type="ECO:0000256" key="4">
    <source>
        <dbReference type="ARBA" id="ARBA00023163"/>
    </source>
</evidence>
<comment type="caution">
    <text evidence="6">The sequence shown here is derived from an EMBL/GenBank/DDBJ whole genome shotgun (WGS) entry which is preliminary data.</text>
</comment>
<evidence type="ECO:0000256" key="3">
    <source>
        <dbReference type="ARBA" id="ARBA00023125"/>
    </source>
</evidence>
<protein>
    <submittedName>
        <fullName evidence="6">DNA-binding LacI/PurR family transcriptional regulator</fullName>
    </submittedName>
</protein>
<dbReference type="GO" id="GO:0003700">
    <property type="term" value="F:DNA-binding transcription factor activity"/>
    <property type="evidence" value="ECO:0007669"/>
    <property type="project" value="TreeGrafter"/>
</dbReference>
<dbReference type="Proteomes" id="UP000245959">
    <property type="component" value="Unassembled WGS sequence"/>
</dbReference>
<name>A0A2U1APN0_9BACT</name>
<dbReference type="SMART" id="SM00354">
    <property type="entry name" value="HTH_LACI"/>
    <property type="match status" value="1"/>
</dbReference>
<dbReference type="PROSITE" id="PS50932">
    <property type="entry name" value="HTH_LACI_2"/>
    <property type="match status" value="1"/>
</dbReference>
<dbReference type="InterPro" id="IPR028082">
    <property type="entry name" value="Peripla_BP_I"/>
</dbReference>
<accession>A0A2U1APN0</accession>
<keyword evidence="4" id="KW-0804">Transcription</keyword>
<evidence type="ECO:0000256" key="1">
    <source>
        <dbReference type="ARBA" id="ARBA00022491"/>
    </source>
</evidence>
<sequence length="337" mass="37612">MTGQAHHPAMRSGKITIRDVAEAAGCSPGTVSFVINRSRPISAPVRRRVLDAIERLHYTPYGRRKAPERRKIVLLADEMASHVVDIFSREITRRGFLPETCYIYGDYGETRDILSAIGKNSGAAGILNLLPQLSSVDLLKWCKGIPSVIYIRNGSMLSAVTVNFKQGMQLALRHLARLAHRKAAFLYYTASKDSCMLDWISGFEEDRTPGISRIAFPCDHRNPRELCDGLDRLYAEGATAFIASTMDYAVAVLQWSYRKRLRIPEDLSLLVFEDSEIASRQCVPLTAVQLPLAELAYHTVSLLLAQIDDRPVPPPCRFNMRLREAASTGPAPELKID</sequence>
<keyword evidence="3 6" id="KW-0238">DNA-binding</keyword>
<dbReference type="SUPFAM" id="SSF47413">
    <property type="entry name" value="lambda repressor-like DNA-binding domains"/>
    <property type="match status" value="1"/>
</dbReference>
<dbReference type="PANTHER" id="PTHR30146">
    <property type="entry name" value="LACI-RELATED TRANSCRIPTIONAL REPRESSOR"/>
    <property type="match status" value="1"/>
</dbReference>
<dbReference type="Gene3D" id="1.10.260.40">
    <property type="entry name" value="lambda repressor-like DNA-binding domains"/>
    <property type="match status" value="1"/>
</dbReference>
<dbReference type="AlphaFoldDB" id="A0A2U1APN0"/>
<dbReference type="Pfam" id="PF00356">
    <property type="entry name" value="LacI"/>
    <property type="match status" value="1"/>
</dbReference>
<evidence type="ECO:0000313" key="6">
    <source>
        <dbReference type="EMBL" id="PVY38291.1"/>
    </source>
</evidence>
<dbReference type="Pfam" id="PF13377">
    <property type="entry name" value="Peripla_BP_3"/>
    <property type="match status" value="1"/>
</dbReference>
<dbReference type="EMBL" id="QEKH01000027">
    <property type="protein sequence ID" value="PVY38291.1"/>
    <property type="molecule type" value="Genomic_DNA"/>
</dbReference>
<evidence type="ECO:0000256" key="2">
    <source>
        <dbReference type="ARBA" id="ARBA00023015"/>
    </source>
</evidence>
<dbReference type="InterPro" id="IPR046335">
    <property type="entry name" value="LacI/GalR-like_sensor"/>
</dbReference>